<keyword evidence="5" id="KW-1185">Reference proteome</keyword>
<dbReference type="GO" id="GO:0010468">
    <property type="term" value="P:regulation of gene expression"/>
    <property type="evidence" value="ECO:0007669"/>
    <property type="project" value="TreeGrafter"/>
</dbReference>
<dbReference type="GO" id="GO:0005634">
    <property type="term" value="C:nucleus"/>
    <property type="evidence" value="ECO:0007669"/>
    <property type="project" value="TreeGrafter"/>
</dbReference>
<comment type="similarity">
    <text evidence="1">Belongs to the NKAP family.</text>
</comment>
<dbReference type="GO" id="GO:0003682">
    <property type="term" value="F:chromatin binding"/>
    <property type="evidence" value="ECO:0007669"/>
    <property type="project" value="InterPro"/>
</dbReference>
<proteinExistence type="inferred from homology"/>
<evidence type="ECO:0000256" key="2">
    <source>
        <dbReference type="SAM" id="MobiDB-lite"/>
    </source>
</evidence>
<gene>
    <name evidence="4" type="ORF">QBZ16_004447</name>
</gene>
<dbReference type="Pfam" id="PF06047">
    <property type="entry name" value="Nkap_C"/>
    <property type="match status" value="1"/>
</dbReference>
<evidence type="ECO:0000313" key="4">
    <source>
        <dbReference type="EMBL" id="KAK2077602.1"/>
    </source>
</evidence>
<reference evidence="4" key="1">
    <citation type="submission" date="2021-01" db="EMBL/GenBank/DDBJ databases">
        <authorList>
            <person name="Eckstrom K.M.E."/>
        </authorList>
    </citation>
    <scope>NUCLEOTIDE SEQUENCE</scope>
    <source>
        <strain evidence="4">UVCC 0001</strain>
    </source>
</reference>
<dbReference type="PANTHER" id="PTHR13087:SF0">
    <property type="entry name" value="NFKB ACTIVATING PROTEIN LIKE"/>
    <property type="match status" value="1"/>
</dbReference>
<evidence type="ECO:0000256" key="1">
    <source>
        <dbReference type="ARBA" id="ARBA00009313"/>
    </source>
</evidence>
<protein>
    <recommendedName>
        <fullName evidence="3">NF-kappa-B-activating protein C-terminal domain-containing protein</fullName>
    </recommendedName>
</protein>
<dbReference type="PANTHER" id="PTHR13087">
    <property type="entry name" value="NF-KAPPA B ACTIVATING PROTEIN"/>
    <property type="match status" value="1"/>
</dbReference>
<dbReference type="EMBL" id="JASFZW010000006">
    <property type="protein sequence ID" value="KAK2077602.1"/>
    <property type="molecule type" value="Genomic_DNA"/>
</dbReference>
<dbReference type="InterPro" id="IPR040466">
    <property type="entry name" value="NKAP"/>
</dbReference>
<evidence type="ECO:0000259" key="3">
    <source>
        <dbReference type="Pfam" id="PF06047"/>
    </source>
</evidence>
<dbReference type="AlphaFoldDB" id="A0AAD9IK09"/>
<dbReference type="InterPro" id="IPR009269">
    <property type="entry name" value="NKAP_C"/>
</dbReference>
<accession>A0AAD9IK09</accession>
<feature type="domain" description="NF-kappa-B-activating protein C-terminal" evidence="3">
    <location>
        <begin position="134"/>
        <end position="233"/>
    </location>
</feature>
<organism evidence="4 5">
    <name type="scientific">Prototheca wickerhamii</name>
    <dbReference type="NCBI Taxonomy" id="3111"/>
    <lineage>
        <taxon>Eukaryota</taxon>
        <taxon>Viridiplantae</taxon>
        <taxon>Chlorophyta</taxon>
        <taxon>core chlorophytes</taxon>
        <taxon>Trebouxiophyceae</taxon>
        <taxon>Chlorellales</taxon>
        <taxon>Chlorellaceae</taxon>
        <taxon>Prototheca</taxon>
    </lineage>
</organism>
<comment type="caution">
    <text evidence="4">The sequence shown here is derived from an EMBL/GenBank/DDBJ whole genome shotgun (WGS) entry which is preliminary data.</text>
</comment>
<sequence length="245" mass="27011">MRERNMASIWRITPSPPPEERARLQAKLAEELQRQHEEEAAKAAAAHHHHHHRRPKKEEAGDGAEASAAGRQGDEAAADPALEALQSKEVALFETWLARQKQVAAEEAAAAAAAEEDDKLIGPEAPSSAHAVAADYGTHMRPGEGTAMAAFVQSGQRIPRRGEVGLTSDEIEKFETAGYVMSGNRHARMNAVRIRKENQVYTAEEKAALAMFNYEENKRKEARILDEMKRLVHRTLGTGEEEPQA</sequence>
<feature type="compositionally biased region" description="Basic residues" evidence="2">
    <location>
        <begin position="45"/>
        <end position="55"/>
    </location>
</feature>
<name>A0AAD9IK09_PROWI</name>
<feature type="region of interest" description="Disordered" evidence="2">
    <location>
        <begin position="1"/>
        <end position="76"/>
    </location>
</feature>
<dbReference type="Proteomes" id="UP001255856">
    <property type="component" value="Unassembled WGS sequence"/>
</dbReference>
<feature type="compositionally biased region" description="Basic and acidic residues" evidence="2">
    <location>
        <begin position="18"/>
        <end position="41"/>
    </location>
</feature>
<evidence type="ECO:0000313" key="5">
    <source>
        <dbReference type="Proteomes" id="UP001255856"/>
    </source>
</evidence>